<evidence type="ECO:0000256" key="6">
    <source>
        <dbReference type="ARBA" id="ARBA00022691"/>
    </source>
</evidence>
<accession>A0ABQ8FJ65</accession>
<dbReference type="InterPro" id="IPR013123">
    <property type="entry name" value="SpoU_subst-bd"/>
</dbReference>
<evidence type="ECO:0000256" key="4">
    <source>
        <dbReference type="ARBA" id="ARBA00022603"/>
    </source>
</evidence>
<sequence>MSWATRLQCQQLRLKWLSTRPRALTLADPPKLRAHAFSTNSKNIEYLFGASVVIPAMEYGARKIKMLIVKEDERFGGLKIRANGEAILAGKASSKVHLSGIEQENRGIMDFAVALANQREIQVKEVPSGHLDRLTGGRPHQGLVLACLPPSVTHLNSLGICDLDESDPNHGKGIYSVDAAGDGIVQLQTLGDRTYPFWLALDQIVDPQNLGAILRSAHYFGVDGVVATERDSAPFSPASSKASSGAMEAMSLYSTTNLGRLLQESAMNGWQILGTNINARKSDIVPLCHFKQLCHDETSWSINDPDRGPPPLWIDRAPTVLVLGNEGRGMRTSASKQCHHHLIITQNQSTTKTSKSRVDSLNVGVAAGIILHELLS</sequence>
<dbReference type="SUPFAM" id="SSF75217">
    <property type="entry name" value="alpha/beta knot"/>
    <property type="match status" value="1"/>
</dbReference>
<keyword evidence="4" id="KW-0489">Methyltransferase</keyword>
<dbReference type="Pfam" id="PF00588">
    <property type="entry name" value="SpoU_methylase"/>
    <property type="match status" value="1"/>
</dbReference>
<dbReference type="InterPro" id="IPR001537">
    <property type="entry name" value="SpoU_MeTrfase"/>
</dbReference>
<proteinExistence type="inferred from homology"/>
<keyword evidence="13" id="KW-1185">Reference proteome</keyword>
<evidence type="ECO:0000256" key="2">
    <source>
        <dbReference type="ARBA" id="ARBA00007228"/>
    </source>
</evidence>
<feature type="domain" description="tRNA/rRNA methyltransferase SpoU type" evidence="10">
    <location>
        <begin position="198"/>
        <end position="372"/>
    </location>
</feature>
<dbReference type="PANTHER" id="PTHR46103">
    <property type="entry name" value="RRNA METHYLTRANSFERASE 1, MITOCHONDRIAL"/>
    <property type="match status" value="1"/>
</dbReference>
<evidence type="ECO:0000256" key="9">
    <source>
        <dbReference type="ARBA" id="ARBA00034881"/>
    </source>
</evidence>
<reference evidence="12 13" key="1">
    <citation type="submission" date="2021-02" db="EMBL/GenBank/DDBJ databases">
        <title>Variation within the Batrachochytrium salamandrivorans European outbreak.</title>
        <authorList>
            <person name="Kelly M."/>
            <person name="Pasmans F."/>
            <person name="Shea T.P."/>
            <person name="Munoz J.F."/>
            <person name="Carranza S."/>
            <person name="Cuomo C.A."/>
            <person name="Martel A."/>
        </authorList>
    </citation>
    <scope>NUCLEOTIDE SEQUENCE [LARGE SCALE GENOMIC DNA]</scope>
    <source>
        <strain evidence="12 13">AMFP18/2</strain>
    </source>
</reference>
<dbReference type="CDD" id="cd18105">
    <property type="entry name" value="SpoU-like_MRM1"/>
    <property type="match status" value="1"/>
</dbReference>
<comment type="similarity">
    <text evidence="2">Belongs to the class IV-like SAM-binding methyltransferase superfamily. RNA methyltransferase TrmH family.</text>
</comment>
<evidence type="ECO:0000313" key="13">
    <source>
        <dbReference type="Proteomes" id="UP001648503"/>
    </source>
</evidence>
<comment type="subcellular location">
    <subcellularLocation>
        <location evidence="1">Mitochondrion</location>
    </subcellularLocation>
</comment>
<dbReference type="Gene3D" id="3.40.1280.10">
    <property type="match status" value="1"/>
</dbReference>
<keyword evidence="3" id="KW-0698">rRNA processing</keyword>
<keyword evidence="6" id="KW-0949">S-adenosyl-L-methionine</keyword>
<keyword evidence="7" id="KW-0809">Transit peptide</keyword>
<evidence type="ECO:0000256" key="8">
    <source>
        <dbReference type="ARBA" id="ARBA00023128"/>
    </source>
</evidence>
<dbReference type="EMBL" id="JAFCIX010000076">
    <property type="protein sequence ID" value="KAH6599197.1"/>
    <property type="molecule type" value="Genomic_DNA"/>
</dbReference>
<evidence type="ECO:0000256" key="1">
    <source>
        <dbReference type="ARBA" id="ARBA00004173"/>
    </source>
</evidence>
<dbReference type="SUPFAM" id="SSF55315">
    <property type="entry name" value="L30e-like"/>
    <property type="match status" value="1"/>
</dbReference>
<evidence type="ECO:0000256" key="5">
    <source>
        <dbReference type="ARBA" id="ARBA00022679"/>
    </source>
</evidence>
<dbReference type="InterPro" id="IPR029064">
    <property type="entry name" value="Ribosomal_eL30-like_sf"/>
</dbReference>
<dbReference type="InterPro" id="IPR029028">
    <property type="entry name" value="Alpha/beta_knot_MTases"/>
</dbReference>
<comment type="caution">
    <text evidence="12">The sequence shown here is derived from an EMBL/GenBank/DDBJ whole genome shotgun (WGS) entry which is preliminary data.</text>
</comment>
<dbReference type="PANTHER" id="PTHR46103:SF1">
    <property type="entry name" value="RRNA METHYLTRANSFERASE 1, MITOCHONDRIAL"/>
    <property type="match status" value="1"/>
</dbReference>
<name>A0ABQ8FJ65_9FUNG</name>
<evidence type="ECO:0000256" key="7">
    <source>
        <dbReference type="ARBA" id="ARBA00022946"/>
    </source>
</evidence>
<dbReference type="Gene3D" id="3.30.1330.30">
    <property type="match status" value="1"/>
</dbReference>
<dbReference type="InterPro" id="IPR047261">
    <property type="entry name" value="MRM1_MeTrfase_dom"/>
</dbReference>
<dbReference type="InterPro" id="IPR047182">
    <property type="entry name" value="MRM1"/>
</dbReference>
<evidence type="ECO:0000259" key="11">
    <source>
        <dbReference type="Pfam" id="PF08032"/>
    </source>
</evidence>
<evidence type="ECO:0000313" key="12">
    <source>
        <dbReference type="EMBL" id="KAH6599197.1"/>
    </source>
</evidence>
<dbReference type="InterPro" id="IPR029026">
    <property type="entry name" value="tRNA_m1G_MTases_N"/>
</dbReference>
<organism evidence="12 13">
    <name type="scientific">Batrachochytrium salamandrivorans</name>
    <dbReference type="NCBI Taxonomy" id="1357716"/>
    <lineage>
        <taxon>Eukaryota</taxon>
        <taxon>Fungi</taxon>
        <taxon>Fungi incertae sedis</taxon>
        <taxon>Chytridiomycota</taxon>
        <taxon>Chytridiomycota incertae sedis</taxon>
        <taxon>Chytridiomycetes</taxon>
        <taxon>Rhizophydiales</taxon>
        <taxon>Rhizophydiales incertae sedis</taxon>
        <taxon>Batrachochytrium</taxon>
    </lineage>
</organism>
<evidence type="ECO:0000259" key="10">
    <source>
        <dbReference type="Pfam" id="PF00588"/>
    </source>
</evidence>
<keyword evidence="8" id="KW-0496">Mitochondrion</keyword>
<dbReference type="Proteomes" id="UP001648503">
    <property type="component" value="Unassembled WGS sequence"/>
</dbReference>
<feature type="domain" description="RNA 2-O ribose methyltransferase substrate binding" evidence="11">
    <location>
        <begin position="113"/>
        <end position="150"/>
    </location>
</feature>
<dbReference type="Pfam" id="PF08032">
    <property type="entry name" value="SpoU_sub_bind"/>
    <property type="match status" value="1"/>
</dbReference>
<protein>
    <recommendedName>
        <fullName evidence="9">rRNA methyltransferase 1, mitochondrial</fullName>
    </recommendedName>
</protein>
<gene>
    <name evidence="12" type="ORF">BASA50_003225</name>
</gene>
<keyword evidence="5" id="KW-0808">Transferase</keyword>
<evidence type="ECO:0000256" key="3">
    <source>
        <dbReference type="ARBA" id="ARBA00022552"/>
    </source>
</evidence>